<dbReference type="AlphaFoldDB" id="A0A1Y1QSE6"/>
<dbReference type="Pfam" id="PF01225">
    <property type="entry name" value="Mur_ligase"/>
    <property type="match status" value="1"/>
</dbReference>
<feature type="domain" description="Mur ligase C-terminal" evidence="13">
    <location>
        <begin position="315"/>
        <end position="434"/>
    </location>
</feature>
<dbReference type="GO" id="GO:0005524">
    <property type="term" value="F:ATP binding"/>
    <property type="evidence" value="ECO:0007669"/>
    <property type="project" value="UniProtKB-UniRule"/>
</dbReference>
<keyword evidence="9 10" id="KW-0961">Cell wall biogenesis/degradation</keyword>
<dbReference type="PANTHER" id="PTHR43024">
    <property type="entry name" value="UDP-N-ACETYLMURAMOYL-TRIPEPTIDE--D-ALANYL-D-ALANINE LIGASE"/>
    <property type="match status" value="1"/>
</dbReference>
<comment type="pathway">
    <text evidence="10 11">Cell wall biogenesis; peptidoglycan biosynthesis.</text>
</comment>
<evidence type="ECO:0000256" key="1">
    <source>
        <dbReference type="ARBA" id="ARBA00022490"/>
    </source>
</evidence>
<protein>
    <recommendedName>
        <fullName evidence="10 11">UDP-N-acetylmuramoyl-tripeptide--D-alanyl-D-alanine ligase</fullName>
        <ecNumber evidence="10 11">6.3.2.10</ecNumber>
    </recommendedName>
    <alternativeName>
        <fullName evidence="10">D-alanyl-D-alanine-adding enzyme</fullName>
    </alternativeName>
</protein>
<dbReference type="SUPFAM" id="SSF53623">
    <property type="entry name" value="MurD-like peptide ligases, catalytic domain"/>
    <property type="match status" value="1"/>
</dbReference>
<dbReference type="PANTHER" id="PTHR43024:SF1">
    <property type="entry name" value="UDP-N-ACETYLMURAMOYL-TRIPEPTIDE--D-ALANYL-D-ALANINE LIGASE"/>
    <property type="match status" value="1"/>
</dbReference>
<dbReference type="GO" id="GO:0009252">
    <property type="term" value="P:peptidoglycan biosynthetic process"/>
    <property type="evidence" value="ECO:0007669"/>
    <property type="project" value="UniProtKB-UniRule"/>
</dbReference>
<evidence type="ECO:0000256" key="10">
    <source>
        <dbReference type="HAMAP-Rule" id="MF_02019"/>
    </source>
</evidence>
<evidence type="ECO:0000256" key="9">
    <source>
        <dbReference type="ARBA" id="ARBA00023316"/>
    </source>
</evidence>
<dbReference type="EC" id="6.3.2.10" evidence="10 11"/>
<dbReference type="InterPro" id="IPR000713">
    <property type="entry name" value="Mur_ligase_N"/>
</dbReference>
<comment type="subcellular location">
    <subcellularLocation>
        <location evidence="10 11">Cytoplasm</location>
    </subcellularLocation>
</comment>
<sequence length="454" mass="47855">MTWLTLDAIAQMTGGTLHAPDVERSRNIAIERVERDSRQVQAGDLFLALRGERFDAHDFVPQVAGKASAALVSSVVDAPLPQVLVDDVRLALGRLAAAWRQGFQQPLIGLTGSNGKTTLKEMLTAILSLQGQTLATAGNLNNDIGMPLTLLGLRDTDAFAVIEMGANHFGEIDYLTRIACPDVAVINNAGAAHLEGFGDIAGVSRAKGEIFNGLSDAGIAIINADDTYADYWQSLNQQRKVLRFGMNKAADVQGGSTADIPFYVQAQGQTVAVDLKLLGRHNQMNALAATAAALALGVPLDTIRQGLESLQPVKGRLNPKPGKQGCRVIDDTYNANPTSTAAAVEVLADLTGKKILVLGDMGELGQTGEQLHAAIGQQAAQAGIDELFTLGALSAHASAAFGEAAQAHRELEPLLAALQTRLQPGVQVLVKGSRAMRMERVVDALTVAAVREVA</sequence>
<dbReference type="UniPathway" id="UPA00219"/>
<evidence type="ECO:0000256" key="8">
    <source>
        <dbReference type="ARBA" id="ARBA00023306"/>
    </source>
</evidence>
<keyword evidence="4 10" id="KW-0547">Nucleotide-binding</keyword>
<dbReference type="NCBIfam" id="TIGR01143">
    <property type="entry name" value="murF"/>
    <property type="match status" value="1"/>
</dbReference>
<evidence type="ECO:0000259" key="12">
    <source>
        <dbReference type="Pfam" id="PF01225"/>
    </source>
</evidence>
<keyword evidence="7 10" id="KW-0573">Peptidoglycan synthesis</keyword>
<dbReference type="SUPFAM" id="SSF63418">
    <property type="entry name" value="MurE/MurF N-terminal domain"/>
    <property type="match status" value="1"/>
</dbReference>
<dbReference type="Proteomes" id="UP000192491">
    <property type="component" value="Unassembled WGS sequence"/>
</dbReference>
<comment type="caution">
    <text evidence="15">The sequence shown here is derived from an EMBL/GenBank/DDBJ whole genome shotgun (WGS) entry which is preliminary data.</text>
</comment>
<dbReference type="GO" id="GO:0047480">
    <property type="term" value="F:UDP-N-acetylmuramoyl-tripeptide-D-alanyl-D-alanine ligase activity"/>
    <property type="evidence" value="ECO:0007669"/>
    <property type="project" value="UniProtKB-UniRule"/>
</dbReference>
<dbReference type="InterPro" id="IPR035911">
    <property type="entry name" value="MurE/MurF_N"/>
</dbReference>
<organism evidence="15 16">
    <name type="scientific">Thiothrix lacustris</name>
    <dbReference type="NCBI Taxonomy" id="525917"/>
    <lineage>
        <taxon>Bacteria</taxon>
        <taxon>Pseudomonadati</taxon>
        <taxon>Pseudomonadota</taxon>
        <taxon>Gammaproteobacteria</taxon>
        <taxon>Thiotrichales</taxon>
        <taxon>Thiotrichaceae</taxon>
        <taxon>Thiothrix</taxon>
    </lineage>
</organism>
<comment type="similarity">
    <text evidence="10">Belongs to the MurCDEF family. MurF subfamily.</text>
</comment>
<keyword evidence="8 10" id="KW-0131">Cell cycle</keyword>
<evidence type="ECO:0000259" key="13">
    <source>
        <dbReference type="Pfam" id="PF02875"/>
    </source>
</evidence>
<evidence type="ECO:0000256" key="3">
    <source>
        <dbReference type="ARBA" id="ARBA00022618"/>
    </source>
</evidence>
<reference evidence="15 16" key="1">
    <citation type="submission" date="2017-01" db="EMBL/GenBank/DDBJ databases">
        <title>Novel large sulfur bacteria in the metagenomes of groundwater-fed chemosynthetic microbial mats in the Lake Huron basin.</title>
        <authorList>
            <person name="Sharrar A.M."/>
            <person name="Flood B.E."/>
            <person name="Bailey J.V."/>
            <person name="Jones D.S."/>
            <person name="Biddanda B."/>
            <person name="Ruberg S.A."/>
            <person name="Marcus D.N."/>
            <person name="Dick G.J."/>
        </authorList>
    </citation>
    <scope>NUCLEOTIDE SEQUENCE [LARGE SCALE GENOMIC DNA]</scope>
    <source>
        <strain evidence="15">A8</strain>
    </source>
</reference>
<dbReference type="InterPro" id="IPR005863">
    <property type="entry name" value="UDP-N-AcMur_synth"/>
</dbReference>
<name>A0A1Y1QSE6_9GAMM</name>
<dbReference type="GO" id="GO:0071555">
    <property type="term" value="P:cell wall organization"/>
    <property type="evidence" value="ECO:0007669"/>
    <property type="project" value="UniProtKB-KW"/>
</dbReference>
<dbReference type="Pfam" id="PF08245">
    <property type="entry name" value="Mur_ligase_M"/>
    <property type="match status" value="1"/>
</dbReference>
<proteinExistence type="inferred from homology"/>
<evidence type="ECO:0000256" key="5">
    <source>
        <dbReference type="ARBA" id="ARBA00022840"/>
    </source>
</evidence>
<dbReference type="SUPFAM" id="SSF53244">
    <property type="entry name" value="MurD-like peptide ligases, peptide-binding domain"/>
    <property type="match status" value="1"/>
</dbReference>
<dbReference type="InterPro" id="IPR051046">
    <property type="entry name" value="MurCDEF_CellWall_CoF430Synth"/>
</dbReference>
<evidence type="ECO:0000256" key="6">
    <source>
        <dbReference type="ARBA" id="ARBA00022960"/>
    </source>
</evidence>
<evidence type="ECO:0000256" key="4">
    <source>
        <dbReference type="ARBA" id="ARBA00022741"/>
    </source>
</evidence>
<evidence type="ECO:0000313" key="16">
    <source>
        <dbReference type="Proteomes" id="UP000192491"/>
    </source>
</evidence>
<dbReference type="InterPro" id="IPR013221">
    <property type="entry name" value="Mur_ligase_cen"/>
</dbReference>
<dbReference type="GO" id="GO:0008766">
    <property type="term" value="F:UDP-N-acetylmuramoylalanyl-D-glutamyl-2,6-diaminopimelate-D-alanyl-D-alanine ligase activity"/>
    <property type="evidence" value="ECO:0007669"/>
    <property type="project" value="RHEA"/>
</dbReference>
<dbReference type="Gene3D" id="3.40.1190.10">
    <property type="entry name" value="Mur-like, catalytic domain"/>
    <property type="match status" value="1"/>
</dbReference>
<keyword evidence="6 10" id="KW-0133">Cell shape</keyword>
<dbReference type="Gene3D" id="3.90.190.20">
    <property type="entry name" value="Mur ligase, C-terminal domain"/>
    <property type="match status" value="1"/>
</dbReference>
<dbReference type="InterPro" id="IPR036565">
    <property type="entry name" value="Mur-like_cat_sf"/>
</dbReference>
<evidence type="ECO:0000256" key="7">
    <source>
        <dbReference type="ARBA" id="ARBA00022984"/>
    </source>
</evidence>
<gene>
    <name evidence="10" type="primary">murF</name>
    <name evidence="15" type="ORF">BWK73_14425</name>
</gene>
<keyword evidence="5 10" id="KW-0067">ATP-binding</keyword>
<feature type="domain" description="Mur ligase N-terminal catalytic" evidence="12">
    <location>
        <begin position="31"/>
        <end position="99"/>
    </location>
</feature>
<dbReference type="GO" id="GO:0051301">
    <property type="term" value="P:cell division"/>
    <property type="evidence" value="ECO:0007669"/>
    <property type="project" value="UniProtKB-KW"/>
</dbReference>
<dbReference type="InterPro" id="IPR004101">
    <property type="entry name" value="Mur_ligase_C"/>
</dbReference>
<dbReference type="GO" id="GO:0005737">
    <property type="term" value="C:cytoplasm"/>
    <property type="evidence" value="ECO:0007669"/>
    <property type="project" value="UniProtKB-SubCell"/>
</dbReference>
<dbReference type="HAMAP" id="MF_02019">
    <property type="entry name" value="MurF"/>
    <property type="match status" value="1"/>
</dbReference>
<dbReference type="Gene3D" id="3.40.1390.10">
    <property type="entry name" value="MurE/MurF, N-terminal domain"/>
    <property type="match status" value="1"/>
</dbReference>
<dbReference type="Pfam" id="PF02875">
    <property type="entry name" value="Mur_ligase_C"/>
    <property type="match status" value="1"/>
</dbReference>
<feature type="binding site" evidence="10">
    <location>
        <begin position="112"/>
        <end position="118"/>
    </location>
    <ligand>
        <name>ATP</name>
        <dbReference type="ChEBI" id="CHEBI:30616"/>
    </ligand>
</feature>
<keyword evidence="1 10" id="KW-0963">Cytoplasm</keyword>
<accession>A0A1Y1QSE6</accession>
<evidence type="ECO:0000256" key="11">
    <source>
        <dbReference type="RuleBase" id="RU004136"/>
    </source>
</evidence>
<comment type="catalytic activity">
    <reaction evidence="10 11">
        <text>D-alanyl-D-alanine + UDP-N-acetyl-alpha-D-muramoyl-L-alanyl-gamma-D-glutamyl-meso-2,6-diaminopimelate + ATP = UDP-N-acetyl-alpha-D-muramoyl-L-alanyl-gamma-D-glutamyl-meso-2,6-diaminopimeloyl-D-alanyl-D-alanine + ADP + phosphate + H(+)</text>
        <dbReference type="Rhea" id="RHEA:28374"/>
        <dbReference type="ChEBI" id="CHEBI:15378"/>
        <dbReference type="ChEBI" id="CHEBI:30616"/>
        <dbReference type="ChEBI" id="CHEBI:43474"/>
        <dbReference type="ChEBI" id="CHEBI:57822"/>
        <dbReference type="ChEBI" id="CHEBI:61386"/>
        <dbReference type="ChEBI" id="CHEBI:83905"/>
        <dbReference type="ChEBI" id="CHEBI:456216"/>
        <dbReference type="EC" id="6.3.2.10"/>
    </reaction>
</comment>
<keyword evidence="3 10" id="KW-0132">Cell division</keyword>
<dbReference type="EMBL" id="MTEJ01000062">
    <property type="protein sequence ID" value="OQX12604.1"/>
    <property type="molecule type" value="Genomic_DNA"/>
</dbReference>
<evidence type="ECO:0000259" key="14">
    <source>
        <dbReference type="Pfam" id="PF08245"/>
    </source>
</evidence>
<feature type="domain" description="Mur ligase central" evidence="14">
    <location>
        <begin position="111"/>
        <end position="293"/>
    </location>
</feature>
<evidence type="ECO:0000256" key="2">
    <source>
        <dbReference type="ARBA" id="ARBA00022598"/>
    </source>
</evidence>
<evidence type="ECO:0000313" key="15">
    <source>
        <dbReference type="EMBL" id="OQX12604.1"/>
    </source>
</evidence>
<dbReference type="InterPro" id="IPR036615">
    <property type="entry name" value="Mur_ligase_C_dom_sf"/>
</dbReference>
<keyword evidence="2 10" id="KW-0436">Ligase</keyword>
<comment type="function">
    <text evidence="10 11">Involved in cell wall formation. Catalyzes the final step in the synthesis of UDP-N-acetylmuramoyl-pentapeptide, the precursor of murein.</text>
</comment>
<dbReference type="GO" id="GO:0008360">
    <property type="term" value="P:regulation of cell shape"/>
    <property type="evidence" value="ECO:0007669"/>
    <property type="project" value="UniProtKB-KW"/>
</dbReference>